<dbReference type="InterPro" id="IPR013111">
    <property type="entry name" value="EGF_extracell"/>
</dbReference>
<reference evidence="7" key="2">
    <citation type="submission" date="2015-06" db="UniProtKB">
        <authorList>
            <consortium name="EnsemblProtists"/>
        </authorList>
    </citation>
    <scope>IDENTIFICATION</scope>
    <source>
        <strain evidence="7">Pr102</strain>
    </source>
</reference>
<dbReference type="PANTHER" id="PTHR11219:SF69">
    <property type="entry name" value="TENEURIN-A"/>
    <property type="match status" value="1"/>
</dbReference>
<dbReference type="PRINTS" id="PR00011">
    <property type="entry name" value="EGFLAMININ"/>
</dbReference>
<dbReference type="VEuPathDB" id="FungiDB:KRP22_6405"/>
<evidence type="ECO:0000256" key="5">
    <source>
        <dbReference type="SAM" id="SignalP"/>
    </source>
</evidence>
<dbReference type="GeneID" id="94227981"/>
<feature type="disulfide bond" evidence="4">
    <location>
        <begin position="219"/>
        <end position="228"/>
    </location>
</feature>
<proteinExistence type="predicted"/>
<dbReference type="OMA" id="LCQHATC"/>
<dbReference type="Proteomes" id="UP000005238">
    <property type="component" value="Unassembled WGS sequence"/>
</dbReference>
<feature type="domain" description="EGF-like" evidence="6">
    <location>
        <begin position="195"/>
        <end position="229"/>
    </location>
</feature>
<organism evidence="7 8">
    <name type="scientific">Phytophthora ramorum</name>
    <name type="common">Sudden oak death agent</name>
    <dbReference type="NCBI Taxonomy" id="164328"/>
    <lineage>
        <taxon>Eukaryota</taxon>
        <taxon>Sar</taxon>
        <taxon>Stramenopiles</taxon>
        <taxon>Oomycota</taxon>
        <taxon>Peronosporomycetes</taxon>
        <taxon>Peronosporales</taxon>
        <taxon>Peronosporaceae</taxon>
        <taxon>Phytophthora</taxon>
    </lineage>
</organism>
<dbReference type="OrthoDB" id="6130531at2759"/>
<evidence type="ECO:0000259" key="6">
    <source>
        <dbReference type="PROSITE" id="PS50026"/>
    </source>
</evidence>
<dbReference type="EMBL" id="DS566008">
    <property type="status" value="NOT_ANNOTATED_CDS"/>
    <property type="molecule type" value="Genomic_DNA"/>
</dbReference>
<reference evidence="8" key="1">
    <citation type="journal article" date="2006" name="Science">
        <title>Phytophthora genome sequences uncover evolutionary origins and mechanisms of pathogenesis.</title>
        <authorList>
            <person name="Tyler B.M."/>
            <person name="Tripathy S."/>
            <person name="Zhang X."/>
            <person name="Dehal P."/>
            <person name="Jiang R.H."/>
            <person name="Aerts A."/>
            <person name="Arredondo F.D."/>
            <person name="Baxter L."/>
            <person name="Bensasson D."/>
            <person name="Beynon J.L."/>
            <person name="Chapman J."/>
            <person name="Damasceno C.M."/>
            <person name="Dorrance A.E."/>
            <person name="Dou D."/>
            <person name="Dickerman A.W."/>
            <person name="Dubchak I.L."/>
            <person name="Garbelotto M."/>
            <person name="Gijzen M."/>
            <person name="Gordon S.G."/>
            <person name="Govers F."/>
            <person name="Grunwald N.J."/>
            <person name="Huang W."/>
            <person name="Ivors K.L."/>
            <person name="Jones R.W."/>
            <person name="Kamoun S."/>
            <person name="Krampis K."/>
            <person name="Lamour K.H."/>
            <person name="Lee M.K."/>
            <person name="McDonald W.H."/>
            <person name="Medina M."/>
            <person name="Meijer H.J."/>
            <person name="Nordberg E.K."/>
            <person name="Maclean D.J."/>
            <person name="Ospina-Giraldo M.D."/>
            <person name="Morris P.F."/>
            <person name="Phuntumart V."/>
            <person name="Putnam N.H."/>
            <person name="Rash S."/>
            <person name="Rose J.K."/>
            <person name="Sakihama Y."/>
            <person name="Salamov A.A."/>
            <person name="Savidor A."/>
            <person name="Scheuring C.F."/>
            <person name="Smith B.M."/>
            <person name="Sobral B.W."/>
            <person name="Terry A."/>
            <person name="Torto-Alalibo T.A."/>
            <person name="Win J."/>
            <person name="Xu Z."/>
            <person name="Zhang H."/>
            <person name="Grigoriev I.V."/>
            <person name="Rokhsar D.S."/>
            <person name="Boore J.L."/>
        </authorList>
    </citation>
    <scope>NUCLEOTIDE SEQUENCE [LARGE SCALE GENOMIC DNA]</scope>
    <source>
        <strain evidence="8">Pr102</strain>
    </source>
</reference>
<dbReference type="PANTHER" id="PTHR11219">
    <property type="entry name" value="TENEURIN AND N-ACETYLGLUCOSAMINE-1-PHOSPHODIESTER ALPHA-N-ACETYLGLUCOSAMINIDASE"/>
    <property type="match status" value="1"/>
</dbReference>
<keyword evidence="5" id="KW-0732">Signal</keyword>
<comment type="caution">
    <text evidence="4">Lacks conserved residue(s) required for the propagation of feature annotation.</text>
</comment>
<evidence type="ECO:0000313" key="8">
    <source>
        <dbReference type="Proteomes" id="UP000005238"/>
    </source>
</evidence>
<dbReference type="PROSITE" id="PS01186">
    <property type="entry name" value="EGF_2"/>
    <property type="match status" value="2"/>
</dbReference>
<dbReference type="SMART" id="SM00181">
    <property type="entry name" value="EGF"/>
    <property type="match status" value="3"/>
</dbReference>
<evidence type="ECO:0000313" key="7">
    <source>
        <dbReference type="EnsemblProtists" id="Phyra75024"/>
    </source>
</evidence>
<keyword evidence="3 4" id="KW-1015">Disulfide bond</keyword>
<keyword evidence="2" id="KW-0677">Repeat</keyword>
<dbReference type="PROSITE" id="PS50026">
    <property type="entry name" value="EGF_3"/>
    <property type="match status" value="2"/>
</dbReference>
<dbReference type="AlphaFoldDB" id="H3GGQ8"/>
<evidence type="ECO:0000256" key="2">
    <source>
        <dbReference type="ARBA" id="ARBA00022737"/>
    </source>
</evidence>
<dbReference type="HOGENOM" id="CLU_074962_0_0_1"/>
<dbReference type="VEuPathDB" id="FungiDB:KRP23_693"/>
<feature type="chain" id="PRO_5003587166" description="EGF-like domain-containing protein" evidence="5">
    <location>
        <begin position="28"/>
        <end position="235"/>
    </location>
</feature>
<dbReference type="Pfam" id="PF07974">
    <property type="entry name" value="EGF_2"/>
    <property type="match status" value="1"/>
</dbReference>
<feature type="disulfide bond" evidence="4">
    <location>
        <begin position="110"/>
        <end position="119"/>
    </location>
</feature>
<dbReference type="InterPro" id="IPR051216">
    <property type="entry name" value="Teneurin"/>
</dbReference>
<dbReference type="EnsemblProtists" id="Phyra75024">
    <property type="protein sequence ID" value="Phyra75024"/>
    <property type="gene ID" value="Phyra75024"/>
</dbReference>
<dbReference type="eggNOG" id="KOG1225">
    <property type="taxonomic scope" value="Eukaryota"/>
</dbReference>
<feature type="domain" description="EGF-like" evidence="6">
    <location>
        <begin position="86"/>
        <end position="120"/>
    </location>
</feature>
<evidence type="ECO:0000256" key="1">
    <source>
        <dbReference type="ARBA" id="ARBA00022536"/>
    </source>
</evidence>
<protein>
    <recommendedName>
        <fullName evidence="6">EGF-like domain-containing protein</fullName>
    </recommendedName>
</protein>
<dbReference type="Gene3D" id="2.10.25.10">
    <property type="entry name" value="Laminin"/>
    <property type="match status" value="2"/>
</dbReference>
<dbReference type="STRING" id="164328.H3GGQ8"/>
<dbReference type="InParanoid" id="H3GGQ8"/>
<keyword evidence="1 4" id="KW-0245">EGF-like domain</keyword>
<keyword evidence="8" id="KW-1185">Reference proteome</keyword>
<dbReference type="RefSeq" id="XP_067751256.1">
    <property type="nucleotide sequence ID" value="XM_067891948.1"/>
</dbReference>
<dbReference type="Pfam" id="PF23106">
    <property type="entry name" value="EGF_Teneurin"/>
    <property type="match status" value="1"/>
</dbReference>
<dbReference type="Gene3D" id="2.60.120.260">
    <property type="entry name" value="Galactose-binding domain-like"/>
    <property type="match status" value="1"/>
</dbReference>
<dbReference type="InterPro" id="IPR000742">
    <property type="entry name" value="EGF"/>
</dbReference>
<dbReference type="PROSITE" id="PS00022">
    <property type="entry name" value="EGF_1"/>
    <property type="match status" value="2"/>
</dbReference>
<accession>H3GGQ8</accession>
<evidence type="ECO:0000256" key="4">
    <source>
        <dbReference type="PROSITE-ProRule" id="PRU00076"/>
    </source>
</evidence>
<evidence type="ECO:0000256" key="3">
    <source>
        <dbReference type="ARBA" id="ARBA00023157"/>
    </source>
</evidence>
<name>H3GGQ8_PHYRM</name>
<sequence length="235" mass="25219">MLGMSKVALFCVSAAALLAWMPEDVSAYCPNGCNAQGTCGKNDKCTCYERQDQADETIKYPAFKGADCSMRTCPYGEAWVQVPSATNTAHQLAECSNRGLCDYSTGHCTCFPGYEGKACERSECPNNCNGRGICLTLQAIIAGSPDKTPLAPSYHPGVYAAWDANKHMGCYCDQGYRGPDCSLKECPSGDDILLAFGQTQGRDCGGRGKCNYETGECECFPGYYGTSCESQTTVN</sequence>
<feature type="signal peptide" evidence="5">
    <location>
        <begin position="1"/>
        <end position="27"/>
    </location>
</feature>